<dbReference type="OrthoDB" id="565904at2759"/>
<proteinExistence type="predicted"/>
<reference evidence="1" key="1">
    <citation type="submission" date="2020-11" db="EMBL/GenBank/DDBJ databases">
        <authorList>
            <person name="Tran Van P."/>
        </authorList>
    </citation>
    <scope>NUCLEOTIDE SEQUENCE</scope>
</reference>
<sequence>MLMNLRILHGVLHFLSLALSVLSQRLYYGNCPDYSSNVMQNFRLENLTGVWFEQQWIPPIYMRWKKDNRCPMEVLTYMAGMTIDRHMVFSVDSEMYGPDTESIAEWFQDYLNIGQLRVVLPEKENMEETRYILDTDYSTYVVEYTCTFQPSDVSWRRDMYEERMRILTRKTGSVWDEKFRFVQLRVDKVSMTGQDMMKDLSTCARAIVGLGNIEQAHSVIIGLYSNPVQLLLFIYPDQKIQFGKFFSTIDVEDEYMIAATECKRESFAVAVHGDSVKELQDTSVGQRLQLEVHCVRYGHGAFAPQEEKEDNDERLRRLCDRFSPEVDEDEDEWGRGLLKYLSGVGHVTRGDCTCPLASRRTNKLGPYADFPDIASLSYGY</sequence>
<evidence type="ECO:0000313" key="1">
    <source>
        <dbReference type="EMBL" id="CAD7224980.1"/>
    </source>
</evidence>
<dbReference type="Gene3D" id="2.40.128.20">
    <property type="match status" value="1"/>
</dbReference>
<dbReference type="InterPro" id="IPR012674">
    <property type="entry name" value="Calycin"/>
</dbReference>
<dbReference type="AlphaFoldDB" id="A0A7R8ZIF8"/>
<gene>
    <name evidence="1" type="ORF">CTOB1V02_LOCUS2929</name>
</gene>
<accession>A0A7R8ZIF8</accession>
<dbReference type="SUPFAM" id="SSF50814">
    <property type="entry name" value="Lipocalins"/>
    <property type="match status" value="1"/>
</dbReference>
<organism evidence="1">
    <name type="scientific">Cyprideis torosa</name>
    <dbReference type="NCBI Taxonomy" id="163714"/>
    <lineage>
        <taxon>Eukaryota</taxon>
        <taxon>Metazoa</taxon>
        <taxon>Ecdysozoa</taxon>
        <taxon>Arthropoda</taxon>
        <taxon>Crustacea</taxon>
        <taxon>Oligostraca</taxon>
        <taxon>Ostracoda</taxon>
        <taxon>Podocopa</taxon>
        <taxon>Podocopida</taxon>
        <taxon>Cytherocopina</taxon>
        <taxon>Cytheroidea</taxon>
        <taxon>Cytherideidae</taxon>
        <taxon>Cyprideis</taxon>
    </lineage>
</organism>
<protein>
    <submittedName>
        <fullName evidence="1">Uncharacterized protein</fullName>
    </submittedName>
</protein>
<name>A0A7R8ZIF8_9CRUS</name>
<dbReference type="EMBL" id="OB660479">
    <property type="protein sequence ID" value="CAD7224980.1"/>
    <property type="molecule type" value="Genomic_DNA"/>
</dbReference>